<feature type="active site" description="Nucleophile" evidence="4">
    <location>
        <position position="57"/>
    </location>
</feature>
<feature type="short sequence motif" description="GXSXG" evidence="4">
    <location>
        <begin position="55"/>
        <end position="59"/>
    </location>
</feature>
<dbReference type="GO" id="GO:0016042">
    <property type="term" value="P:lipid catabolic process"/>
    <property type="evidence" value="ECO:0007669"/>
    <property type="project" value="UniProtKB-UniRule"/>
</dbReference>
<dbReference type="PANTHER" id="PTHR14226">
    <property type="entry name" value="NEUROPATHY TARGET ESTERASE/SWISS CHEESE D.MELANOGASTER"/>
    <property type="match status" value="1"/>
</dbReference>
<gene>
    <name evidence="6" type="ORF">J5Y06_08205</name>
</gene>
<feature type="short sequence motif" description="GXGXXG" evidence="4">
    <location>
        <begin position="28"/>
        <end position="33"/>
    </location>
</feature>
<name>A0A8J7R694_9HYPH</name>
<organism evidence="6 7">
    <name type="scientific">Tianweitania sediminis</name>
    <dbReference type="NCBI Taxonomy" id="1502156"/>
    <lineage>
        <taxon>Bacteria</taxon>
        <taxon>Pseudomonadati</taxon>
        <taxon>Pseudomonadota</taxon>
        <taxon>Alphaproteobacteria</taxon>
        <taxon>Hyphomicrobiales</taxon>
        <taxon>Phyllobacteriaceae</taxon>
        <taxon>Tianweitania</taxon>
    </lineage>
</organism>
<reference evidence="6" key="1">
    <citation type="submission" date="2021-03" db="EMBL/GenBank/DDBJ databases">
        <title>Genome sequencing and assembly of Tianweitania sediminis.</title>
        <authorList>
            <person name="Chhetri G."/>
        </authorList>
    </citation>
    <scope>NUCLEOTIDE SEQUENCE</scope>
    <source>
        <strain evidence="6">Z8</strain>
    </source>
</reference>
<dbReference type="SUPFAM" id="SSF52151">
    <property type="entry name" value="FabD/lysophospholipase-like"/>
    <property type="match status" value="1"/>
</dbReference>
<keyword evidence="7" id="KW-1185">Reference proteome</keyword>
<evidence type="ECO:0000259" key="5">
    <source>
        <dbReference type="PROSITE" id="PS51635"/>
    </source>
</evidence>
<feature type="active site" description="Proton acceptor" evidence="4">
    <location>
        <position position="185"/>
    </location>
</feature>
<evidence type="ECO:0000256" key="3">
    <source>
        <dbReference type="ARBA" id="ARBA00023098"/>
    </source>
</evidence>
<dbReference type="EMBL" id="JAGIYY010000002">
    <property type="protein sequence ID" value="MBP0438627.1"/>
    <property type="molecule type" value="Genomic_DNA"/>
</dbReference>
<evidence type="ECO:0000256" key="2">
    <source>
        <dbReference type="ARBA" id="ARBA00022963"/>
    </source>
</evidence>
<keyword evidence="1 4" id="KW-0378">Hydrolase</keyword>
<comment type="caution">
    <text evidence="6">The sequence shown here is derived from an EMBL/GenBank/DDBJ whole genome shotgun (WGS) entry which is preliminary data.</text>
</comment>
<dbReference type="PANTHER" id="PTHR14226:SF29">
    <property type="entry name" value="NEUROPATHY TARGET ESTERASE SWS"/>
    <property type="match status" value="1"/>
</dbReference>
<evidence type="ECO:0000256" key="1">
    <source>
        <dbReference type="ARBA" id="ARBA00022801"/>
    </source>
</evidence>
<proteinExistence type="predicted"/>
<feature type="short sequence motif" description="DGA/G" evidence="4">
    <location>
        <begin position="185"/>
        <end position="187"/>
    </location>
</feature>
<sequence length="292" mass="31403">MRDVVAVSPAEIGDAPRRDPTFAIAFGGGGARGLAHINVIEALDELGIRPVAIAGSSIGAIMGAAMASGMAGRDIRDFARGVLCNRAEVTRRMWNSRPDTLSDFMASGIRVSQFNIGRILASFLPPEIPDEFNSLKIPLQVTATDFYKQELVVLDEGDLKLALGASCAIPAVFGAVKHQGRTLIDGGIFNPVPFDLLEGLADIVIAVDVVSGPAEEGRRKLKALDMLFGANQIMMQAINQMKMKQKPPAIYLRPGTRYKALEFLKIDRVLAETESVKDELKQAVDMAVKIAA</sequence>
<dbReference type="Gene3D" id="3.40.1090.10">
    <property type="entry name" value="Cytosolic phospholipase A2 catalytic domain"/>
    <property type="match status" value="2"/>
</dbReference>
<dbReference type="InterPro" id="IPR002641">
    <property type="entry name" value="PNPLA_dom"/>
</dbReference>
<dbReference type="InterPro" id="IPR050301">
    <property type="entry name" value="NTE"/>
</dbReference>
<keyword evidence="2 4" id="KW-0442">Lipid degradation</keyword>
<keyword evidence="3 4" id="KW-0443">Lipid metabolism</keyword>
<accession>A0A8J7R694</accession>
<evidence type="ECO:0000256" key="4">
    <source>
        <dbReference type="PROSITE-ProRule" id="PRU01161"/>
    </source>
</evidence>
<protein>
    <submittedName>
        <fullName evidence="6">Patatin-like phospholipase family protein</fullName>
    </submittedName>
</protein>
<dbReference type="InterPro" id="IPR016035">
    <property type="entry name" value="Acyl_Trfase/lysoPLipase"/>
</dbReference>
<dbReference type="AlphaFoldDB" id="A0A8J7R694"/>
<dbReference type="RefSeq" id="WP_209334654.1">
    <property type="nucleotide sequence ID" value="NZ_JAGIYY010000002.1"/>
</dbReference>
<feature type="domain" description="PNPLA" evidence="5">
    <location>
        <begin position="24"/>
        <end position="198"/>
    </location>
</feature>
<dbReference type="Pfam" id="PF01734">
    <property type="entry name" value="Patatin"/>
    <property type="match status" value="1"/>
</dbReference>
<evidence type="ECO:0000313" key="6">
    <source>
        <dbReference type="EMBL" id="MBP0438627.1"/>
    </source>
</evidence>
<dbReference type="Proteomes" id="UP000666240">
    <property type="component" value="Unassembled WGS sequence"/>
</dbReference>
<dbReference type="GO" id="GO:0016787">
    <property type="term" value="F:hydrolase activity"/>
    <property type="evidence" value="ECO:0007669"/>
    <property type="project" value="UniProtKB-UniRule"/>
</dbReference>
<dbReference type="PROSITE" id="PS51635">
    <property type="entry name" value="PNPLA"/>
    <property type="match status" value="1"/>
</dbReference>
<evidence type="ECO:0000313" key="7">
    <source>
        <dbReference type="Proteomes" id="UP000666240"/>
    </source>
</evidence>